<organism evidence="2 3">
    <name type="scientific">Clunio marinus</name>
    <dbReference type="NCBI Taxonomy" id="568069"/>
    <lineage>
        <taxon>Eukaryota</taxon>
        <taxon>Metazoa</taxon>
        <taxon>Ecdysozoa</taxon>
        <taxon>Arthropoda</taxon>
        <taxon>Hexapoda</taxon>
        <taxon>Insecta</taxon>
        <taxon>Pterygota</taxon>
        <taxon>Neoptera</taxon>
        <taxon>Endopterygota</taxon>
        <taxon>Diptera</taxon>
        <taxon>Nematocera</taxon>
        <taxon>Chironomoidea</taxon>
        <taxon>Chironomidae</taxon>
        <taxon>Clunio</taxon>
    </lineage>
</organism>
<accession>A0A1J1J2P7</accession>
<dbReference type="AlphaFoldDB" id="A0A1J1J2P7"/>
<sequence length="70" mass="7846">MKNSHKKFPVNTLNSKARDNGLTDNSNSFLMIMCTTTATVQCQDPKLSTPAKLSEIMLMRSKHETNKSET</sequence>
<reference evidence="2 3" key="1">
    <citation type="submission" date="2015-04" db="EMBL/GenBank/DDBJ databases">
        <authorList>
            <person name="Syromyatnikov M.Y."/>
            <person name="Popov V.N."/>
        </authorList>
    </citation>
    <scope>NUCLEOTIDE SEQUENCE [LARGE SCALE GENOMIC DNA]</scope>
</reference>
<name>A0A1J1J2P7_9DIPT</name>
<evidence type="ECO:0000256" key="1">
    <source>
        <dbReference type="SAM" id="MobiDB-lite"/>
    </source>
</evidence>
<evidence type="ECO:0000313" key="3">
    <source>
        <dbReference type="Proteomes" id="UP000183832"/>
    </source>
</evidence>
<evidence type="ECO:0000313" key="2">
    <source>
        <dbReference type="EMBL" id="CRL06639.1"/>
    </source>
</evidence>
<protein>
    <submittedName>
        <fullName evidence="2">CLUMA_CG019894, isoform A</fullName>
    </submittedName>
</protein>
<keyword evidence="3" id="KW-1185">Reference proteome</keyword>
<feature type="region of interest" description="Disordered" evidence="1">
    <location>
        <begin position="1"/>
        <end position="21"/>
    </location>
</feature>
<dbReference type="EMBL" id="CVRI01000067">
    <property type="protein sequence ID" value="CRL06639.1"/>
    <property type="molecule type" value="Genomic_DNA"/>
</dbReference>
<dbReference type="Proteomes" id="UP000183832">
    <property type="component" value="Unassembled WGS sequence"/>
</dbReference>
<gene>
    <name evidence="2" type="ORF">CLUMA_CG019894</name>
</gene>
<proteinExistence type="predicted"/>